<keyword evidence="4" id="KW-0949">S-adenosyl-L-methionine</keyword>
<reference evidence="6 7" key="1">
    <citation type="journal article" date="2020" name="bioRxiv">
        <title>Whole genome comparisons of ergot fungi reveals the divergence and evolution of species within the genus Claviceps are the result of varying mechanisms driving genome evolution and host range expansion.</title>
        <authorList>
            <person name="Wyka S.A."/>
            <person name="Mondo S.J."/>
            <person name="Liu M."/>
            <person name="Dettman J."/>
            <person name="Nalam V."/>
            <person name="Broders K.D."/>
        </authorList>
    </citation>
    <scope>NUCLEOTIDE SEQUENCE [LARGE SCALE GENOMIC DNA]</scope>
    <source>
        <strain evidence="6 7">CCC 1485</strain>
    </source>
</reference>
<dbReference type="Proteomes" id="UP000706124">
    <property type="component" value="Unassembled WGS sequence"/>
</dbReference>
<dbReference type="Gene3D" id="3.40.50.150">
    <property type="entry name" value="Vaccinia Virus protein VP39"/>
    <property type="match status" value="1"/>
</dbReference>
<keyword evidence="7" id="KW-1185">Reference proteome</keyword>
<organism evidence="6 7">
    <name type="scientific">Claviceps pazoutovae</name>
    <dbReference type="NCBI Taxonomy" id="1649127"/>
    <lineage>
        <taxon>Eukaryota</taxon>
        <taxon>Fungi</taxon>
        <taxon>Dikarya</taxon>
        <taxon>Ascomycota</taxon>
        <taxon>Pezizomycotina</taxon>
        <taxon>Sordariomycetes</taxon>
        <taxon>Hypocreomycetidae</taxon>
        <taxon>Hypocreales</taxon>
        <taxon>Clavicipitaceae</taxon>
        <taxon>Claviceps</taxon>
    </lineage>
</organism>
<evidence type="ECO:0000256" key="2">
    <source>
        <dbReference type="ARBA" id="ARBA00022603"/>
    </source>
</evidence>
<name>A0A9P7MEY3_9HYPO</name>
<comment type="similarity">
    <text evidence="1">Belongs to the CFA/CMAS family.</text>
</comment>
<evidence type="ECO:0000256" key="4">
    <source>
        <dbReference type="ARBA" id="ARBA00022691"/>
    </source>
</evidence>
<dbReference type="InterPro" id="IPR003333">
    <property type="entry name" value="CMAS"/>
</dbReference>
<evidence type="ECO:0008006" key="8">
    <source>
        <dbReference type="Google" id="ProtNLM"/>
    </source>
</evidence>
<dbReference type="GO" id="GO:0008610">
    <property type="term" value="P:lipid biosynthetic process"/>
    <property type="evidence" value="ECO:0007669"/>
    <property type="project" value="InterPro"/>
</dbReference>
<protein>
    <recommendedName>
        <fullName evidence="8">Cyclopropane-fatty-acyl-phospholipid synthase</fullName>
    </recommendedName>
</protein>
<dbReference type="GO" id="GO:0008168">
    <property type="term" value="F:methyltransferase activity"/>
    <property type="evidence" value="ECO:0007669"/>
    <property type="project" value="UniProtKB-KW"/>
</dbReference>
<evidence type="ECO:0000313" key="7">
    <source>
        <dbReference type="Proteomes" id="UP000706124"/>
    </source>
</evidence>
<evidence type="ECO:0000256" key="3">
    <source>
        <dbReference type="ARBA" id="ARBA00022679"/>
    </source>
</evidence>
<dbReference type="PANTHER" id="PTHR43667">
    <property type="entry name" value="CYCLOPROPANE-FATTY-ACYL-PHOSPHOLIPID SYNTHASE"/>
    <property type="match status" value="1"/>
</dbReference>
<dbReference type="InterPro" id="IPR029063">
    <property type="entry name" value="SAM-dependent_MTases_sf"/>
</dbReference>
<dbReference type="Pfam" id="PF02353">
    <property type="entry name" value="CMAS"/>
    <property type="match status" value="1"/>
</dbReference>
<accession>A0A9P7MEY3</accession>
<proteinExistence type="inferred from homology"/>
<keyword evidence="2" id="KW-0489">Methyltransferase</keyword>
<dbReference type="CDD" id="cd02440">
    <property type="entry name" value="AdoMet_MTases"/>
    <property type="match status" value="1"/>
</dbReference>
<evidence type="ECO:0000313" key="6">
    <source>
        <dbReference type="EMBL" id="KAG5941736.1"/>
    </source>
</evidence>
<dbReference type="InterPro" id="IPR050723">
    <property type="entry name" value="CFA/CMAS"/>
</dbReference>
<dbReference type="GO" id="GO:0032259">
    <property type="term" value="P:methylation"/>
    <property type="evidence" value="ECO:0007669"/>
    <property type="project" value="UniProtKB-KW"/>
</dbReference>
<dbReference type="OrthoDB" id="506498at2759"/>
<keyword evidence="3" id="KW-0808">Transferase</keyword>
<comment type="caution">
    <text evidence="6">The sequence shown here is derived from an EMBL/GenBank/DDBJ whole genome shotgun (WGS) entry which is preliminary data.</text>
</comment>
<keyword evidence="5" id="KW-0443">Lipid metabolism</keyword>
<dbReference type="PANTHER" id="PTHR43667:SF1">
    <property type="entry name" value="CYCLOPROPANE-FATTY-ACYL-PHOSPHOLIPID SYNTHASE"/>
    <property type="match status" value="1"/>
</dbReference>
<dbReference type="SUPFAM" id="SSF53335">
    <property type="entry name" value="S-adenosyl-L-methionine-dependent methyltransferases"/>
    <property type="match status" value="1"/>
</dbReference>
<dbReference type="PIRSF" id="PIRSF003085">
    <property type="entry name" value="CMAS"/>
    <property type="match status" value="1"/>
</dbReference>
<evidence type="ECO:0000256" key="1">
    <source>
        <dbReference type="ARBA" id="ARBA00010815"/>
    </source>
</evidence>
<gene>
    <name evidence="6" type="ORF">E4U60_007744</name>
</gene>
<dbReference type="EMBL" id="SRPO01000091">
    <property type="protein sequence ID" value="KAG5941736.1"/>
    <property type="molecule type" value="Genomic_DNA"/>
</dbReference>
<sequence length="390" mass="44829">MSVPRSGLGRMLFLLDVPGVVELPDGTIFPTGSGDPAFRVIFRSKRALRTPMTEMSVGRAFLNGDIDVQGDLGTLFDARNKLRDKVPLRQRLRFVWDNLWTTRRANLRLIRSHYGHDDSFYLSFLDKRYRLYSHALFKSPTDSLEDAAENKMEAIFSQLGLQEGMHILDIGGGWGGVAQYCASRGVRVTTITLAENGADYIRNLIIENDLLAEVRLEDFFDHDPPQLYDHAVSLASIEHMPDYRRFACKAWDLLKPGGRLYLDGSAAVEKYDMSAFTRDYIWRGTHTYMTVQDVVEELLYHGFELLRIEGETRDYHLTMLEWARRLDEAKEAIIAGWGEETYRVFRLMMWGGQHSFKVNALQAYHLVVQKTISRGPRPSGLRRFVRKFSC</sequence>
<dbReference type="AlphaFoldDB" id="A0A9P7MEY3"/>
<evidence type="ECO:0000256" key="5">
    <source>
        <dbReference type="ARBA" id="ARBA00023098"/>
    </source>
</evidence>